<comment type="caution">
    <text evidence="1">The sequence shown here is derived from an EMBL/GenBank/DDBJ whole genome shotgun (WGS) entry which is preliminary data.</text>
</comment>
<dbReference type="GeneID" id="58922333"/>
<gene>
    <name evidence="1" type="ORF">BJD16_06105</name>
</gene>
<sequence>MSVVIKENEIIFNWFQDDYEISFEKLIESFEGEIDQDIRLFDIRLQMALSTNITFNPGFRYTNTDTSKDVSRLTLKLSNVWFSYESLLKAYDNSSLLTNRSKTTSLSEDILDELLGEYHFDIITKSFRQYHSDNIHCNSKFREDSQRYIDYLTSGATSNSQKRALHRIFNIFTNNEDMAINDVLSLVYAVRNQYVHSGESPKSGVKYFSTKIEVLKNAHDFLVLICLRLATLLIDKRLASVE</sequence>
<organism evidence="1 2">
    <name type="scientific">Aeromonas sobria</name>
    <dbReference type="NCBI Taxonomy" id="646"/>
    <lineage>
        <taxon>Bacteria</taxon>
        <taxon>Pseudomonadati</taxon>
        <taxon>Pseudomonadota</taxon>
        <taxon>Gammaproteobacteria</taxon>
        <taxon>Aeromonadales</taxon>
        <taxon>Aeromonadaceae</taxon>
        <taxon>Aeromonas</taxon>
    </lineage>
</organism>
<dbReference type="OrthoDB" id="1260490at2"/>
<name>A0A1S2CP31_AERSO</name>
<reference evidence="1 2" key="1">
    <citation type="submission" date="2016-09" db="EMBL/GenBank/DDBJ databases">
        <title>Draft Genome Sequence of Aeromonas sobria Strain 08005, Isolated from Sick Rana catesbeiana.</title>
        <authorList>
            <person name="Yang Q."/>
        </authorList>
    </citation>
    <scope>NUCLEOTIDE SEQUENCE [LARGE SCALE GENOMIC DNA]</scope>
    <source>
        <strain evidence="1 2">08005</strain>
    </source>
</reference>
<evidence type="ECO:0000313" key="1">
    <source>
        <dbReference type="EMBL" id="OHY89899.1"/>
    </source>
</evidence>
<dbReference type="EMBL" id="MKFU01000034">
    <property type="protein sequence ID" value="OHY89899.1"/>
    <property type="molecule type" value="Genomic_DNA"/>
</dbReference>
<proteinExistence type="predicted"/>
<accession>A0A1S2CP31</accession>
<evidence type="ECO:0000313" key="2">
    <source>
        <dbReference type="Proteomes" id="UP000179934"/>
    </source>
</evidence>
<evidence type="ECO:0008006" key="3">
    <source>
        <dbReference type="Google" id="ProtNLM"/>
    </source>
</evidence>
<dbReference type="Proteomes" id="UP000179934">
    <property type="component" value="Unassembled WGS sequence"/>
</dbReference>
<dbReference type="RefSeq" id="WP_042020653.1">
    <property type="nucleotide sequence ID" value="NZ_CDBW01000017.1"/>
</dbReference>
<protein>
    <recommendedName>
        <fullName evidence="3">Apea-like HEPN domain-containing protein</fullName>
    </recommendedName>
</protein>
<dbReference type="AlphaFoldDB" id="A0A1S2CP31"/>